<evidence type="ECO:0000313" key="3">
    <source>
        <dbReference type="Proteomes" id="UP001431010"/>
    </source>
</evidence>
<protein>
    <submittedName>
        <fullName evidence="2">DUF4157 domain-containing protein</fullName>
    </submittedName>
</protein>
<gene>
    <name evidence="2" type="ORF">LQG66_02190</name>
</gene>
<dbReference type="EMBL" id="CP088156">
    <property type="protein sequence ID" value="UFZ05155.1"/>
    <property type="molecule type" value="Genomic_DNA"/>
</dbReference>
<evidence type="ECO:0000259" key="1">
    <source>
        <dbReference type="Pfam" id="PF13699"/>
    </source>
</evidence>
<proteinExistence type="predicted"/>
<sequence length="125" mass="13281">MSAQRAMAVKAAPVARAARPVTLQRTCACEETGETCSRCAGKRTSLQRFGTGAPPLGLPDAVSDVLRSPGQPMPRTRMEEKFGKDFSAVRIHADASAQSSAARPIGRDDLVAAIRTEMIKEGRVA</sequence>
<name>A0ABY3RCM2_9BRAD</name>
<dbReference type="InterPro" id="IPR025295">
    <property type="entry name" value="eCIS_core_dom"/>
</dbReference>
<keyword evidence="3" id="KW-1185">Reference proteome</keyword>
<dbReference type="Pfam" id="PF13699">
    <property type="entry name" value="eCIS_core"/>
    <property type="match status" value="1"/>
</dbReference>
<accession>A0ABY3RCM2</accession>
<feature type="domain" description="eCIS core" evidence="1">
    <location>
        <begin position="75"/>
        <end position="102"/>
    </location>
</feature>
<organism evidence="2 3">
    <name type="scientific">Bradyrhizobium ontarionense</name>
    <dbReference type="NCBI Taxonomy" id="2898149"/>
    <lineage>
        <taxon>Bacteria</taxon>
        <taxon>Pseudomonadati</taxon>
        <taxon>Pseudomonadota</taxon>
        <taxon>Alphaproteobacteria</taxon>
        <taxon>Hyphomicrobiales</taxon>
        <taxon>Nitrobacteraceae</taxon>
        <taxon>Bradyrhizobium</taxon>
    </lineage>
</organism>
<reference evidence="2" key="1">
    <citation type="journal article" date="2024" name="Antonie Van Leeuwenhoek">
        <title>Bradyrhizobium ontarionense sp. nov., a novel bacterial symbiont isolated from Aeschynomene indica (Indian jointvetch), harbours photosynthesis, nitrogen fixation and nitrous oxide (N2O) reductase genes.</title>
        <authorList>
            <person name="Bromfield E.S.P."/>
            <person name="Cloutier S."/>
        </authorList>
    </citation>
    <scope>NUCLEOTIDE SEQUENCE</scope>
    <source>
        <strain evidence="2">A19</strain>
    </source>
</reference>
<evidence type="ECO:0000313" key="2">
    <source>
        <dbReference type="EMBL" id="UFZ05155.1"/>
    </source>
</evidence>
<dbReference type="Proteomes" id="UP001431010">
    <property type="component" value="Chromosome"/>
</dbReference>
<dbReference type="RefSeq" id="WP_231322944.1">
    <property type="nucleotide sequence ID" value="NZ_CP088156.1"/>
</dbReference>